<dbReference type="AlphaFoldDB" id="A0A382EM69"/>
<accession>A0A382EM69</accession>
<protein>
    <submittedName>
        <fullName evidence="1">Uncharacterized protein</fullName>
    </submittedName>
</protein>
<evidence type="ECO:0000313" key="1">
    <source>
        <dbReference type="EMBL" id="SVB51499.1"/>
    </source>
</evidence>
<dbReference type="EMBL" id="UINC01045125">
    <property type="protein sequence ID" value="SVB51499.1"/>
    <property type="molecule type" value="Genomic_DNA"/>
</dbReference>
<sequence length="88" mass="9331">MNTVPARPALRLSAVIVAVSITISGPIAANTENKRFVVANNIAPTNKGLIMPYRATNKPPKNAPVIVATVPYILIINPISVSEKPISM</sequence>
<name>A0A382EM69_9ZZZZ</name>
<reference evidence="1" key="1">
    <citation type="submission" date="2018-05" db="EMBL/GenBank/DDBJ databases">
        <authorList>
            <person name="Lanie J.A."/>
            <person name="Ng W.-L."/>
            <person name="Kazmierczak K.M."/>
            <person name="Andrzejewski T.M."/>
            <person name="Davidsen T.M."/>
            <person name="Wayne K.J."/>
            <person name="Tettelin H."/>
            <person name="Glass J.I."/>
            <person name="Rusch D."/>
            <person name="Podicherti R."/>
            <person name="Tsui H.-C.T."/>
            <person name="Winkler M.E."/>
        </authorList>
    </citation>
    <scope>NUCLEOTIDE SEQUENCE</scope>
</reference>
<proteinExistence type="predicted"/>
<organism evidence="1">
    <name type="scientific">marine metagenome</name>
    <dbReference type="NCBI Taxonomy" id="408172"/>
    <lineage>
        <taxon>unclassified sequences</taxon>
        <taxon>metagenomes</taxon>
        <taxon>ecological metagenomes</taxon>
    </lineage>
</organism>
<gene>
    <name evidence="1" type="ORF">METZ01_LOCUS204353</name>
</gene>